<name>A0ABS6I4L4_9MICC</name>
<keyword evidence="2" id="KW-0238">DNA-binding</keyword>
<gene>
    <name evidence="5" type="ORF">KSW38_10180</name>
</gene>
<dbReference type="PROSITE" id="PS50043">
    <property type="entry name" value="HTH_LUXR_2"/>
    <property type="match status" value="1"/>
</dbReference>
<accession>A0ABS6I4L4</accession>
<dbReference type="InterPro" id="IPR000792">
    <property type="entry name" value="Tscrpt_reg_LuxR_C"/>
</dbReference>
<comment type="caution">
    <text evidence="5">The sequence shown here is derived from an EMBL/GenBank/DDBJ whole genome shotgun (WGS) entry which is preliminary data.</text>
</comment>
<keyword evidence="3" id="KW-0804">Transcription</keyword>
<dbReference type="Pfam" id="PF00196">
    <property type="entry name" value="GerE"/>
    <property type="match status" value="1"/>
</dbReference>
<protein>
    <submittedName>
        <fullName evidence="5">LuxR C-terminal-related transcriptional regulator</fullName>
    </submittedName>
</protein>
<evidence type="ECO:0000256" key="1">
    <source>
        <dbReference type="ARBA" id="ARBA00023015"/>
    </source>
</evidence>
<keyword evidence="6" id="KW-1185">Reference proteome</keyword>
<evidence type="ECO:0000256" key="2">
    <source>
        <dbReference type="ARBA" id="ARBA00023125"/>
    </source>
</evidence>
<organism evidence="5 6">
    <name type="scientific">Paenarthrobacter aromaticivorans</name>
    <dbReference type="NCBI Taxonomy" id="2849150"/>
    <lineage>
        <taxon>Bacteria</taxon>
        <taxon>Bacillati</taxon>
        <taxon>Actinomycetota</taxon>
        <taxon>Actinomycetes</taxon>
        <taxon>Micrococcales</taxon>
        <taxon>Micrococcaceae</taxon>
        <taxon>Paenarthrobacter</taxon>
    </lineage>
</organism>
<evidence type="ECO:0000313" key="5">
    <source>
        <dbReference type="EMBL" id="MBU8866655.1"/>
    </source>
</evidence>
<reference evidence="5 6" key="1">
    <citation type="submission" date="2021-06" db="EMBL/GenBank/DDBJ databases">
        <authorList>
            <person name="Jeong J.W."/>
        </authorList>
    </citation>
    <scope>NUCLEOTIDE SEQUENCE [LARGE SCALE GENOMIC DNA]</scope>
    <source>
        <strain evidence="5 6">MMS21-TAE1-1</strain>
    </source>
</reference>
<evidence type="ECO:0000259" key="4">
    <source>
        <dbReference type="PROSITE" id="PS50043"/>
    </source>
</evidence>
<dbReference type="EMBL" id="JAHOPC010000005">
    <property type="protein sequence ID" value="MBU8866655.1"/>
    <property type="molecule type" value="Genomic_DNA"/>
</dbReference>
<dbReference type="PANTHER" id="PTHR44688">
    <property type="entry name" value="DNA-BINDING TRANSCRIPTIONAL ACTIVATOR DEVR_DOSR"/>
    <property type="match status" value="1"/>
</dbReference>
<evidence type="ECO:0000256" key="3">
    <source>
        <dbReference type="ARBA" id="ARBA00023163"/>
    </source>
</evidence>
<dbReference type="CDD" id="cd06170">
    <property type="entry name" value="LuxR_C_like"/>
    <property type="match status" value="1"/>
</dbReference>
<evidence type="ECO:0000313" key="6">
    <source>
        <dbReference type="Proteomes" id="UP000824166"/>
    </source>
</evidence>
<keyword evidence="1" id="KW-0805">Transcription regulation</keyword>
<proteinExistence type="predicted"/>
<dbReference type="Proteomes" id="UP000824166">
    <property type="component" value="Unassembled WGS sequence"/>
</dbReference>
<dbReference type="Pfam" id="PF13401">
    <property type="entry name" value="AAA_22"/>
    <property type="match status" value="1"/>
</dbReference>
<dbReference type="SMART" id="SM00421">
    <property type="entry name" value="HTH_LUXR"/>
    <property type="match status" value="1"/>
</dbReference>
<sequence length="864" mass="93781">MSVIHRNRRLDRVFDSEVQRILDFVGRGIGVRIIGAPGSGRTTVVRNVVANLEKTGMAIHFISGLRTHRSIPYAAIKSLGLELRPGRSGVMDMADALASQLSKPGKHVLIVDDIHLLDNESLAVLESVRRRSDCPLIVTAPDSGPISRGQLAVMNSGREALLQLDPLHFEQVHTLVTQVLGSAADADTTARILTKSGGNPRLVVRITETAALSELLIMRGGQWQMTGDTLWNDHLRGTLEALLADLAPEEVTALHTMAILGTARVDVLQKVVQPDVLEGLERRGFLSVMDDHHNGPIAAISPPVIADYFRGQKTLRDRHLLRNKIAGALEGVPQTTQGNSTTADCLSRVLASLRLEKGNDDAVTARHFHDHSAARERTRYERWQANKSATNAAALLRVYWGAPVNVMRATRVCQETSTLNGDPNDILFLAITKAFLAIYSGQGVNTAVDILKGFAEHNPEQASTAEAAVLFINASHGRVAPMPEPSAEPQQPALPGLEGLVQSLLELYRFRPDAVLSLTEKAEDDDTFPHLRPFLHGLALFAAGRIEDSLVFALDWRAEARRNLDQFGVVASSYVAALGLLYRGYFEEAEYLMSSVFAMGRPGFVVDVLYDAMLRLAGLRHATTAISPSLSIASQARSEVPDVGPLPGIGKGAHELVAAETTQPSVFDRLAVKLIKRQMRSGYILEATMTALLCTCLCPGAPVLDLLRKILRDSGVTAHDQMMAVATAVVEGDHKLLGLLLKHYELDADNYQIGMLLRGALKRHVLEGNTAAAEAMAEASSMFAARFPSTNEQLSFNTFRTTPLTEREIEVAALAGHRSNVEIAEHLGISARTVENHISNALRKTGATSRNGLFILVGNSMAAR</sequence>
<dbReference type="InterPro" id="IPR049945">
    <property type="entry name" value="AAA_22"/>
</dbReference>
<dbReference type="PANTHER" id="PTHR44688:SF16">
    <property type="entry name" value="DNA-BINDING TRANSCRIPTIONAL ACTIVATOR DEVR_DOSR"/>
    <property type="match status" value="1"/>
</dbReference>
<feature type="domain" description="HTH luxR-type" evidence="4">
    <location>
        <begin position="797"/>
        <end position="861"/>
    </location>
</feature>